<keyword evidence="3" id="KW-1185">Reference proteome</keyword>
<keyword evidence="1" id="KW-0812">Transmembrane</keyword>
<keyword evidence="1" id="KW-0472">Membrane</keyword>
<dbReference type="OrthoDB" id="3876637at2759"/>
<dbReference type="EMBL" id="KL584716">
    <property type="protein sequence ID" value="KEQ70717.1"/>
    <property type="molecule type" value="Genomic_DNA"/>
</dbReference>
<gene>
    <name evidence="2" type="ORF">M436DRAFT_66121</name>
</gene>
<dbReference type="Proteomes" id="UP000027730">
    <property type="component" value="Unassembled WGS sequence"/>
</dbReference>
<accession>A0A074WLR7</accession>
<dbReference type="RefSeq" id="XP_013424925.1">
    <property type="nucleotide sequence ID" value="XM_013569471.1"/>
</dbReference>
<reference evidence="2 3" key="1">
    <citation type="journal article" date="2014" name="BMC Genomics">
        <title>Genome sequencing of four Aureobasidium pullulans varieties: biotechnological potential, stress tolerance, and description of new species.</title>
        <authorList>
            <person name="Gostin Ar C."/>
            <person name="Ohm R.A."/>
            <person name="Kogej T."/>
            <person name="Sonjak S."/>
            <person name="Turk M."/>
            <person name="Zajc J."/>
            <person name="Zalar P."/>
            <person name="Grube M."/>
            <person name="Sun H."/>
            <person name="Han J."/>
            <person name="Sharma A."/>
            <person name="Chiniquy J."/>
            <person name="Ngan C.Y."/>
            <person name="Lipzen A."/>
            <person name="Barry K."/>
            <person name="Grigoriev I.V."/>
            <person name="Gunde-Cimerman N."/>
        </authorList>
    </citation>
    <scope>NUCLEOTIDE SEQUENCE [LARGE SCALE GENOMIC DNA]</scope>
    <source>
        <strain evidence="2 3">CBS 147.97</strain>
    </source>
</reference>
<organism evidence="2 3">
    <name type="scientific">Aureobasidium namibiae CBS 147.97</name>
    <dbReference type="NCBI Taxonomy" id="1043004"/>
    <lineage>
        <taxon>Eukaryota</taxon>
        <taxon>Fungi</taxon>
        <taxon>Dikarya</taxon>
        <taxon>Ascomycota</taxon>
        <taxon>Pezizomycotina</taxon>
        <taxon>Dothideomycetes</taxon>
        <taxon>Dothideomycetidae</taxon>
        <taxon>Dothideales</taxon>
        <taxon>Saccotheciaceae</taxon>
        <taxon>Aureobasidium</taxon>
    </lineage>
</organism>
<dbReference type="AlphaFoldDB" id="A0A074WLR7"/>
<evidence type="ECO:0000313" key="3">
    <source>
        <dbReference type="Proteomes" id="UP000027730"/>
    </source>
</evidence>
<dbReference type="HOGENOM" id="CLU_1209605_0_0_1"/>
<proteinExistence type="predicted"/>
<evidence type="ECO:0000256" key="1">
    <source>
        <dbReference type="SAM" id="Phobius"/>
    </source>
</evidence>
<dbReference type="GeneID" id="25413996"/>
<protein>
    <submittedName>
        <fullName evidence="2">Uncharacterized protein</fullName>
    </submittedName>
</protein>
<keyword evidence="1" id="KW-1133">Transmembrane helix</keyword>
<evidence type="ECO:0000313" key="2">
    <source>
        <dbReference type="EMBL" id="KEQ70717.1"/>
    </source>
</evidence>
<sequence length="229" mass="25540">MSFSKKVRLPSQAESLPSGFFCSSANQHPSTRTTLSISTHQELKMVTMSIAHRVLPSAAVRLRYASLDLPHRSQSHCIRHLIWPTISCYHHQAARSVSVNLDQLDVVADVSEQQSYPAGLPRRRSSGLRKQAESEDTIKGLVMKILQQQHAISRTQAEILQSQHSNYHALLEITENMQHTISRIEMVKEDVQVSDKIAFAAGFGCGLLVLLGIWLSPFGGKDKDDDSEK</sequence>
<feature type="transmembrane region" description="Helical" evidence="1">
    <location>
        <begin position="197"/>
        <end position="215"/>
    </location>
</feature>
<name>A0A074WLR7_9PEZI</name>